<gene>
    <name evidence="2" type="ORF">AVDCRST_MAG78-301</name>
</gene>
<feature type="compositionally biased region" description="Low complexity" evidence="1">
    <location>
        <begin position="1"/>
        <end position="14"/>
    </location>
</feature>
<feature type="non-terminal residue" evidence="2">
    <location>
        <position position="81"/>
    </location>
</feature>
<organism evidence="2">
    <name type="scientific">uncultured Rubrobacteraceae bacterium</name>
    <dbReference type="NCBI Taxonomy" id="349277"/>
    <lineage>
        <taxon>Bacteria</taxon>
        <taxon>Bacillati</taxon>
        <taxon>Actinomycetota</taxon>
        <taxon>Rubrobacteria</taxon>
        <taxon>Rubrobacterales</taxon>
        <taxon>Rubrobacteraceae</taxon>
        <taxon>environmental samples</taxon>
    </lineage>
</organism>
<feature type="non-terminal residue" evidence="2">
    <location>
        <position position="1"/>
    </location>
</feature>
<feature type="region of interest" description="Disordered" evidence="1">
    <location>
        <begin position="1"/>
        <end position="65"/>
    </location>
</feature>
<dbReference type="EMBL" id="CADCVB010000018">
    <property type="protein sequence ID" value="CAA9409529.1"/>
    <property type="molecule type" value="Genomic_DNA"/>
</dbReference>
<name>A0A6J4PB26_9ACTN</name>
<sequence>VRLAAGGRGVVARGGARGGGAHDRDPAGDRLRSGCRRYDGGASRHCARTQCGPLRSTSPGRGQLVDARASHDLGDLYVRLL</sequence>
<evidence type="ECO:0000313" key="2">
    <source>
        <dbReference type="EMBL" id="CAA9409529.1"/>
    </source>
</evidence>
<dbReference type="AlphaFoldDB" id="A0A6J4PB26"/>
<reference evidence="2" key="1">
    <citation type="submission" date="2020-02" db="EMBL/GenBank/DDBJ databases">
        <authorList>
            <person name="Meier V. D."/>
        </authorList>
    </citation>
    <scope>NUCLEOTIDE SEQUENCE</scope>
    <source>
        <strain evidence="2">AVDCRST_MAG78</strain>
    </source>
</reference>
<proteinExistence type="predicted"/>
<feature type="compositionally biased region" description="Basic and acidic residues" evidence="1">
    <location>
        <begin position="20"/>
        <end position="39"/>
    </location>
</feature>
<evidence type="ECO:0000256" key="1">
    <source>
        <dbReference type="SAM" id="MobiDB-lite"/>
    </source>
</evidence>
<accession>A0A6J4PB26</accession>
<protein>
    <submittedName>
        <fullName evidence="2">Uncharacterized protein</fullName>
    </submittedName>
</protein>